<dbReference type="GO" id="GO:0016925">
    <property type="term" value="P:protein sumoylation"/>
    <property type="evidence" value="ECO:0007669"/>
    <property type="project" value="UniProtKB-UniPathway"/>
</dbReference>
<evidence type="ECO:0000256" key="6">
    <source>
        <dbReference type="ARBA" id="ARBA00022771"/>
    </source>
</evidence>
<dbReference type="GO" id="GO:0030915">
    <property type="term" value="C:Smc5-Smc6 complex"/>
    <property type="evidence" value="ECO:0007669"/>
    <property type="project" value="InterPro"/>
</dbReference>
<feature type="region of interest" description="Disordered" evidence="11">
    <location>
        <begin position="1"/>
        <end position="39"/>
    </location>
</feature>
<dbReference type="eggNOG" id="ENOG502RZVI">
    <property type="taxonomic scope" value="Eukaryota"/>
</dbReference>
<evidence type="ECO:0000256" key="9">
    <source>
        <dbReference type="ARBA" id="ARBA00023242"/>
    </source>
</evidence>
<evidence type="ECO:0000256" key="11">
    <source>
        <dbReference type="SAM" id="MobiDB-lite"/>
    </source>
</evidence>
<accession>T0SAK3</accession>
<dbReference type="EMBL" id="JH767137">
    <property type="protein sequence ID" value="EQC39847.1"/>
    <property type="molecule type" value="Genomic_DNA"/>
</dbReference>
<dbReference type="GO" id="GO:0008270">
    <property type="term" value="F:zinc ion binding"/>
    <property type="evidence" value="ECO:0007669"/>
    <property type="project" value="UniProtKB-KW"/>
</dbReference>
<dbReference type="InParanoid" id="T0SAK3"/>
<evidence type="ECO:0000313" key="13">
    <source>
        <dbReference type="EMBL" id="EQC39847.1"/>
    </source>
</evidence>
<evidence type="ECO:0000256" key="1">
    <source>
        <dbReference type="ARBA" id="ARBA00004123"/>
    </source>
</evidence>
<dbReference type="CDD" id="cd16651">
    <property type="entry name" value="SPL-RING_NSE2"/>
    <property type="match status" value="1"/>
</dbReference>
<dbReference type="STRING" id="1156394.T0SAK3"/>
<evidence type="ECO:0000256" key="10">
    <source>
        <dbReference type="PROSITE-ProRule" id="PRU00452"/>
    </source>
</evidence>
<dbReference type="Pfam" id="PF11789">
    <property type="entry name" value="zf-Nse"/>
    <property type="match status" value="1"/>
</dbReference>
<keyword evidence="8" id="KW-0862">Zinc</keyword>
<organism evidence="13 14">
    <name type="scientific">Saprolegnia diclina (strain VS20)</name>
    <dbReference type="NCBI Taxonomy" id="1156394"/>
    <lineage>
        <taxon>Eukaryota</taxon>
        <taxon>Sar</taxon>
        <taxon>Stramenopiles</taxon>
        <taxon>Oomycota</taxon>
        <taxon>Saprolegniomycetes</taxon>
        <taxon>Saprolegniales</taxon>
        <taxon>Saprolegniaceae</taxon>
        <taxon>Saprolegnia</taxon>
    </lineage>
</organism>
<comment type="subcellular location">
    <subcellularLocation>
        <location evidence="1">Nucleus</location>
    </subcellularLocation>
</comment>
<evidence type="ECO:0000256" key="4">
    <source>
        <dbReference type="ARBA" id="ARBA00022679"/>
    </source>
</evidence>
<dbReference type="GO" id="GO:0005634">
    <property type="term" value="C:nucleus"/>
    <property type="evidence" value="ECO:0007669"/>
    <property type="project" value="UniProtKB-SubCell"/>
</dbReference>
<proteinExistence type="inferred from homology"/>
<dbReference type="InterPro" id="IPR013083">
    <property type="entry name" value="Znf_RING/FYVE/PHD"/>
</dbReference>
<name>T0SAK3_SAPDV</name>
<protein>
    <recommendedName>
        <fullName evidence="12">SP-RING-type domain-containing protein</fullName>
    </recommendedName>
</protein>
<dbReference type="VEuPathDB" id="FungiDB:SDRG_02506"/>
<feature type="compositionally biased region" description="Acidic residues" evidence="11">
    <location>
        <begin position="277"/>
        <end position="287"/>
    </location>
</feature>
<dbReference type="PANTHER" id="PTHR21330:SF1">
    <property type="entry name" value="E3 SUMO-PROTEIN LIGASE NSE2"/>
    <property type="match status" value="1"/>
</dbReference>
<keyword evidence="4" id="KW-0808">Transferase</keyword>
<sequence>MAGRSGKRKAMVDDSDSDDPRNMARYDSGSEEEAAPVAAKSSAEWEAIVNAEVNETLPAALQMCVSNTKKQRQDLLKRVLEGAKATENLVATVKDIGDDNQIEVLKGVTTNFVQLHGRISAYEKKLEGLSTALQSGRVPSTYRGTLNVSSSRVSDSQVAQHDFYKRFCSAAGIEEEGDDDDVDVLVQETEAANTITCPITLLEMVEPMRNKRCGHTYSKAGITAHLKRKNACPIGGCREKVNGLHDLERDVEMEVRIASNRRAQATQQLNSTNAAIDMDDDEDDDEILEHNVE</sequence>
<dbReference type="GO" id="GO:0000724">
    <property type="term" value="P:double-strand break repair via homologous recombination"/>
    <property type="evidence" value="ECO:0007669"/>
    <property type="project" value="InterPro"/>
</dbReference>
<comment type="pathway">
    <text evidence="2">Protein modification; protein sumoylation.</text>
</comment>
<dbReference type="PROSITE" id="PS51044">
    <property type="entry name" value="ZF_SP_RING"/>
    <property type="match status" value="1"/>
</dbReference>
<evidence type="ECO:0000256" key="5">
    <source>
        <dbReference type="ARBA" id="ARBA00022723"/>
    </source>
</evidence>
<dbReference type="SUPFAM" id="SSF57850">
    <property type="entry name" value="RING/U-box"/>
    <property type="match status" value="1"/>
</dbReference>
<dbReference type="InterPro" id="IPR004181">
    <property type="entry name" value="Znf_MIZ"/>
</dbReference>
<gene>
    <name evidence="13" type="ORF">SDRG_02506</name>
</gene>
<dbReference type="OMA" id="TRSTICP"/>
<dbReference type="AlphaFoldDB" id="T0SAK3"/>
<dbReference type="UniPathway" id="UPA00886"/>
<dbReference type="RefSeq" id="XP_008606321.1">
    <property type="nucleotide sequence ID" value="XM_008608099.1"/>
</dbReference>
<keyword evidence="5" id="KW-0479">Metal-binding</keyword>
<feature type="domain" description="SP-RING-type" evidence="12">
    <location>
        <begin position="180"/>
        <end position="268"/>
    </location>
</feature>
<dbReference type="PANTHER" id="PTHR21330">
    <property type="entry name" value="E3 SUMO-PROTEIN LIGASE NSE2"/>
    <property type="match status" value="1"/>
</dbReference>
<dbReference type="GO" id="GO:0061665">
    <property type="term" value="F:SUMO ligase activity"/>
    <property type="evidence" value="ECO:0007669"/>
    <property type="project" value="TreeGrafter"/>
</dbReference>
<evidence type="ECO:0000256" key="3">
    <source>
        <dbReference type="ARBA" id="ARBA00008212"/>
    </source>
</evidence>
<evidence type="ECO:0000313" key="14">
    <source>
        <dbReference type="Proteomes" id="UP000030762"/>
    </source>
</evidence>
<keyword evidence="7" id="KW-0833">Ubl conjugation pathway</keyword>
<dbReference type="Proteomes" id="UP000030762">
    <property type="component" value="Unassembled WGS sequence"/>
</dbReference>
<dbReference type="InterPro" id="IPR026846">
    <property type="entry name" value="Nse2(Mms21)"/>
</dbReference>
<keyword evidence="14" id="KW-1185">Reference proteome</keyword>
<dbReference type="OrthoDB" id="26899at2759"/>
<comment type="similarity">
    <text evidence="3">Belongs to the NSE2 family.</text>
</comment>
<dbReference type="Gene3D" id="3.30.40.10">
    <property type="entry name" value="Zinc/RING finger domain, C3HC4 (zinc finger)"/>
    <property type="match status" value="1"/>
</dbReference>
<evidence type="ECO:0000256" key="8">
    <source>
        <dbReference type="ARBA" id="ARBA00022833"/>
    </source>
</evidence>
<dbReference type="GeneID" id="19943233"/>
<evidence type="ECO:0000259" key="12">
    <source>
        <dbReference type="PROSITE" id="PS51044"/>
    </source>
</evidence>
<feature type="region of interest" description="Disordered" evidence="11">
    <location>
        <begin position="268"/>
        <end position="293"/>
    </location>
</feature>
<keyword evidence="6 10" id="KW-0863">Zinc-finger</keyword>
<evidence type="ECO:0000256" key="7">
    <source>
        <dbReference type="ARBA" id="ARBA00022786"/>
    </source>
</evidence>
<keyword evidence="9" id="KW-0539">Nucleus</keyword>
<reference evidence="13 14" key="1">
    <citation type="submission" date="2012-04" db="EMBL/GenBank/DDBJ databases">
        <title>The Genome Sequence of Saprolegnia declina VS20.</title>
        <authorList>
            <consortium name="The Broad Institute Genome Sequencing Platform"/>
            <person name="Russ C."/>
            <person name="Nusbaum C."/>
            <person name="Tyler B."/>
            <person name="van West P."/>
            <person name="Dieguez-Uribeondo J."/>
            <person name="de Bruijn I."/>
            <person name="Tripathy S."/>
            <person name="Jiang R."/>
            <person name="Young S.K."/>
            <person name="Zeng Q."/>
            <person name="Gargeya S."/>
            <person name="Fitzgerald M."/>
            <person name="Haas B."/>
            <person name="Abouelleil A."/>
            <person name="Alvarado L."/>
            <person name="Arachchi H.M."/>
            <person name="Berlin A."/>
            <person name="Chapman S.B."/>
            <person name="Goldberg J."/>
            <person name="Griggs A."/>
            <person name="Gujja S."/>
            <person name="Hansen M."/>
            <person name="Howarth C."/>
            <person name="Imamovic A."/>
            <person name="Larimer J."/>
            <person name="McCowen C."/>
            <person name="Montmayeur A."/>
            <person name="Murphy C."/>
            <person name="Neiman D."/>
            <person name="Pearson M."/>
            <person name="Priest M."/>
            <person name="Roberts A."/>
            <person name="Saif S."/>
            <person name="Shea T."/>
            <person name="Sisk P."/>
            <person name="Sykes S."/>
            <person name="Wortman J."/>
            <person name="Nusbaum C."/>
            <person name="Birren B."/>
        </authorList>
    </citation>
    <scope>NUCLEOTIDE SEQUENCE [LARGE SCALE GENOMIC DNA]</scope>
    <source>
        <strain evidence="13 14">VS20</strain>
    </source>
</reference>
<evidence type="ECO:0000256" key="2">
    <source>
        <dbReference type="ARBA" id="ARBA00004718"/>
    </source>
</evidence>